<dbReference type="RefSeq" id="WP_060300520.1">
    <property type="nucleotide sequence ID" value="NZ_LPJX01000066.1"/>
</dbReference>
<reference evidence="3 4" key="1">
    <citation type="submission" date="2015-11" db="EMBL/GenBank/DDBJ databases">
        <title>Expanding the genomic diversity of Burkholderia species for the development of highly accurate diagnostics.</title>
        <authorList>
            <person name="Sahl J."/>
            <person name="Keim P."/>
            <person name="Wagner D."/>
        </authorList>
    </citation>
    <scope>NUCLEOTIDE SEQUENCE [LARGE SCALE GENOMIC DNA]</scope>
    <source>
        <strain evidence="3 4">MSMB574WGS</strain>
    </source>
</reference>
<dbReference type="InterPro" id="IPR006016">
    <property type="entry name" value="UspA"/>
</dbReference>
<dbReference type="InterPro" id="IPR006015">
    <property type="entry name" value="Universal_stress_UspA"/>
</dbReference>
<organism evidence="3 4">
    <name type="scientific">Burkholderia pseudomultivorans</name>
    <dbReference type="NCBI Taxonomy" id="1207504"/>
    <lineage>
        <taxon>Bacteria</taxon>
        <taxon>Pseudomonadati</taxon>
        <taxon>Pseudomonadota</taxon>
        <taxon>Betaproteobacteria</taxon>
        <taxon>Burkholderiales</taxon>
        <taxon>Burkholderiaceae</taxon>
        <taxon>Burkholderia</taxon>
        <taxon>Burkholderia cepacia complex</taxon>
    </lineage>
</organism>
<protein>
    <submittedName>
        <fullName evidence="3">Universal stress protein UspA</fullName>
    </submittedName>
</protein>
<dbReference type="Proteomes" id="UP000061512">
    <property type="component" value="Unassembled WGS sequence"/>
</dbReference>
<accession>A0A132EU27</accession>
<dbReference type="InterPro" id="IPR014729">
    <property type="entry name" value="Rossmann-like_a/b/a_fold"/>
</dbReference>
<dbReference type="AlphaFoldDB" id="A0A132EU27"/>
<feature type="domain" description="UspA" evidence="2">
    <location>
        <begin position="168"/>
        <end position="308"/>
    </location>
</feature>
<dbReference type="Pfam" id="PF00582">
    <property type="entry name" value="Usp"/>
    <property type="match status" value="2"/>
</dbReference>
<dbReference type="PANTHER" id="PTHR46268">
    <property type="entry name" value="STRESS RESPONSE PROTEIN NHAX"/>
    <property type="match status" value="1"/>
</dbReference>
<evidence type="ECO:0000313" key="3">
    <source>
        <dbReference type="EMBL" id="KWF58712.1"/>
    </source>
</evidence>
<name>A0A132EU27_9BURK</name>
<feature type="domain" description="UspA" evidence="2">
    <location>
        <begin position="11"/>
        <end position="156"/>
    </location>
</feature>
<dbReference type="EMBL" id="LPJX01000066">
    <property type="protein sequence ID" value="KWF58712.1"/>
    <property type="molecule type" value="Genomic_DNA"/>
</dbReference>
<dbReference type="Gene3D" id="3.40.50.620">
    <property type="entry name" value="HUPs"/>
    <property type="match status" value="2"/>
</dbReference>
<sequence length="320" mass="34201">MQPARSIPPLERIALAVDQTPESLAAAHYARTLLRPGMQLRIICAIDNPRLVLPDIPRIDALLTSAREEMTRDAQATLERVAALFAESGVDVEQVVIDTSVTGGTVADALANDTSAWRADVLVVGANPHHGLLRLVEGAMSDTLTTRAHCALLIVPASYARPSDGPLQRLMFAVDGSEPSLHAVRVGLGFAAPTTLLYGAYVVDRAVRLTDIVPVRAFEDAYRAEGEDALARLGPLFHATGNPTKRGIIETRPTSDDVAHALMRDAVHWRAELLVVGTHGRRGIAAWLIGSVARRVAHLAQVPVLLVRGGDSSTEKAATT</sequence>
<evidence type="ECO:0000313" key="4">
    <source>
        <dbReference type="Proteomes" id="UP000061512"/>
    </source>
</evidence>
<dbReference type="CDD" id="cd00293">
    <property type="entry name" value="USP-like"/>
    <property type="match status" value="2"/>
</dbReference>
<evidence type="ECO:0000256" key="1">
    <source>
        <dbReference type="ARBA" id="ARBA00008791"/>
    </source>
</evidence>
<comment type="caution">
    <text evidence="3">The sequence shown here is derived from an EMBL/GenBank/DDBJ whole genome shotgun (WGS) entry which is preliminary data.</text>
</comment>
<comment type="similarity">
    <text evidence="1">Belongs to the universal stress protein A family.</text>
</comment>
<dbReference type="PANTHER" id="PTHR46268:SF6">
    <property type="entry name" value="UNIVERSAL STRESS PROTEIN UP12"/>
    <property type="match status" value="1"/>
</dbReference>
<gene>
    <name evidence="3" type="ORF">WT57_04345</name>
</gene>
<dbReference type="SUPFAM" id="SSF52402">
    <property type="entry name" value="Adenine nucleotide alpha hydrolases-like"/>
    <property type="match status" value="2"/>
</dbReference>
<evidence type="ECO:0000259" key="2">
    <source>
        <dbReference type="Pfam" id="PF00582"/>
    </source>
</evidence>
<proteinExistence type="inferred from homology"/>
<dbReference type="PRINTS" id="PR01438">
    <property type="entry name" value="UNVRSLSTRESS"/>
</dbReference>